<evidence type="ECO:0000259" key="16">
    <source>
        <dbReference type="PROSITE" id="PS50886"/>
    </source>
</evidence>
<sequence length="876" mass="97230">MHWSRQAMVVFAALACSRRVSAFVRQSRVSQSAFASSSKGVVGAGIRRQKPKVSSDSLIRMVERLQKDEGKHLDIRFGAMQLQATVAENETSEPQLPPVFPLQGKDPQEEPPRMRFAPSPTGSLHVGGARTALYNWLVAKKGQLDFPNSEAGFILRVEDTDLARSTKESEASVLEDLTWLGLQWDEGPTDTIEISKYGPYRQSERGNIYVQAAEKLLEEGKAYRCFCTTEELEEMKAQQEAAGIPPRYDGRWRDAPEEEVNKMLEDGKPFTVRFKVPENSRVVIEDVVRGTVGWDAEATVGDFILLRSNRVPVYNFCVAVDDALMGISTVVRAEEHLTNTVRQALVLDALDAPRPRYAHCSLILGEDKQKLSKRHGATSCNQFRLDGFLPDAMINYLALLGWNDGSDNEIFTRDELIDAFELERVVKSPSVFDMEKLKWVNSQHLKMVSLPEVVQLVKQQFEFENMLKVGTDDSDLAFINMSYAATALARERMQTTKDAVLNAKTVFGYDLPATFNDISDAEAKSMIEQGNFYNLATRILSDFESDVFPIPDASTAMDTFQSEIVESAEKPQPSEFVGAYKKYMKTLSKEMGVKGKNLFHPVRLALTGEMSGQEVTQQLAILVMASADDTCIDAGKAGVVSVSERMDRLKAFCDSIPEQFQTPKDVEQKSSKKDTKGGNAKASRSSSSETTTGTPVDDKDPKDSYEGPPITALDIRVGRITKVWEHEEADKLYCEEIDVGEDEPRTVASGLRPYMKAEDMEGKLVLVLCNLKERKMVGFPSHGMVLCASNSDHTDVRLVNPPIDAKVGERITIPDFNFEGEDAEPFAENKVGKKKVFEKIAPHLVTSKYGVPEFLGRPFMTSAGVCTSAIAEGTVA</sequence>
<dbReference type="GO" id="GO:0004818">
    <property type="term" value="F:glutamate-tRNA ligase activity"/>
    <property type="evidence" value="ECO:0007669"/>
    <property type="project" value="UniProtKB-EC"/>
</dbReference>
<dbReference type="CDD" id="cd02799">
    <property type="entry name" value="tRNA_bind_EMAP-II_like"/>
    <property type="match status" value="1"/>
</dbReference>
<dbReference type="Proteomes" id="UP001295423">
    <property type="component" value="Unassembled WGS sequence"/>
</dbReference>
<keyword evidence="4 12" id="KW-0820">tRNA-binding</keyword>
<dbReference type="Pfam" id="PF19269">
    <property type="entry name" value="Anticodon_2"/>
    <property type="match status" value="1"/>
</dbReference>
<dbReference type="FunFam" id="3.40.50.620:FF:000045">
    <property type="entry name" value="Glutamate--tRNA ligase, mitochondrial"/>
    <property type="match status" value="1"/>
</dbReference>
<evidence type="ECO:0000256" key="11">
    <source>
        <dbReference type="ARBA" id="ARBA00030865"/>
    </source>
</evidence>
<dbReference type="InterPro" id="IPR020751">
    <property type="entry name" value="aa-tRNA-synth_I_codon-bd_sub2"/>
</dbReference>
<dbReference type="InterPro" id="IPR045462">
    <property type="entry name" value="aa-tRNA-synth_I_cd-bd"/>
</dbReference>
<evidence type="ECO:0000256" key="6">
    <source>
        <dbReference type="ARBA" id="ARBA00022741"/>
    </source>
</evidence>
<gene>
    <name evidence="17" type="ORF">CYCCA115_LOCUS2068</name>
</gene>
<dbReference type="CDD" id="cd00808">
    <property type="entry name" value="GluRS_core"/>
    <property type="match status" value="1"/>
</dbReference>
<dbReference type="Pfam" id="PF00749">
    <property type="entry name" value="tRNA-synt_1c"/>
    <property type="match status" value="1"/>
</dbReference>
<evidence type="ECO:0000256" key="9">
    <source>
        <dbReference type="ARBA" id="ARBA00022917"/>
    </source>
</evidence>
<dbReference type="SUPFAM" id="SSF52374">
    <property type="entry name" value="Nucleotidylyl transferase"/>
    <property type="match status" value="1"/>
</dbReference>
<dbReference type="GO" id="GO:0000049">
    <property type="term" value="F:tRNA binding"/>
    <property type="evidence" value="ECO:0007669"/>
    <property type="project" value="UniProtKB-UniRule"/>
</dbReference>
<dbReference type="AlphaFoldDB" id="A0AAD2FGU8"/>
<keyword evidence="8 12" id="KW-0694">RNA-binding</keyword>
<dbReference type="HAMAP" id="MF_00022">
    <property type="entry name" value="Glu_tRNA_synth_type1"/>
    <property type="match status" value="1"/>
</dbReference>
<evidence type="ECO:0000256" key="10">
    <source>
        <dbReference type="ARBA" id="ARBA00023146"/>
    </source>
</evidence>
<dbReference type="InterPro" id="IPR002547">
    <property type="entry name" value="tRNA-bd_dom"/>
</dbReference>
<evidence type="ECO:0000256" key="5">
    <source>
        <dbReference type="ARBA" id="ARBA00022598"/>
    </source>
</evidence>
<dbReference type="InterPro" id="IPR004527">
    <property type="entry name" value="Glu-tRNA-ligase_bac/mito"/>
</dbReference>
<dbReference type="InterPro" id="IPR049940">
    <property type="entry name" value="GluQ/Sye"/>
</dbReference>
<evidence type="ECO:0000256" key="3">
    <source>
        <dbReference type="ARBA" id="ARBA00012835"/>
    </source>
</evidence>
<dbReference type="InterPro" id="IPR012340">
    <property type="entry name" value="NA-bd_OB-fold"/>
</dbReference>
<dbReference type="InterPro" id="IPR020058">
    <property type="entry name" value="Glu/Gln-tRNA-synth_Ib_cat-dom"/>
</dbReference>
<feature type="domain" description="TRNA-binding" evidence="16">
    <location>
        <begin position="709"/>
        <end position="812"/>
    </location>
</feature>
<comment type="subcellular location">
    <subcellularLocation>
        <location evidence="1">Mitochondrion</location>
    </subcellularLocation>
</comment>
<dbReference type="PROSITE" id="PS50886">
    <property type="entry name" value="TRBD"/>
    <property type="match status" value="1"/>
</dbReference>
<evidence type="ECO:0000256" key="2">
    <source>
        <dbReference type="ARBA" id="ARBA00007894"/>
    </source>
</evidence>
<dbReference type="PRINTS" id="PR00987">
    <property type="entry name" value="TRNASYNTHGLU"/>
</dbReference>
<keyword evidence="6 13" id="KW-0547">Nucleotide-binding</keyword>
<dbReference type="FunFam" id="2.40.50.140:FF:000225">
    <property type="entry name" value="tyrosine--tRNA ligase, cytoplasmic"/>
    <property type="match status" value="1"/>
</dbReference>
<dbReference type="Gene3D" id="2.40.50.140">
    <property type="entry name" value="Nucleic acid-binding proteins"/>
    <property type="match status" value="1"/>
</dbReference>
<dbReference type="PANTHER" id="PTHR43311">
    <property type="entry name" value="GLUTAMATE--TRNA LIGASE"/>
    <property type="match status" value="1"/>
</dbReference>
<feature type="compositionally biased region" description="Basic and acidic residues" evidence="14">
    <location>
        <begin position="696"/>
        <end position="705"/>
    </location>
</feature>
<comment type="caution">
    <text evidence="17">The sequence shown here is derived from an EMBL/GenBank/DDBJ whole genome shotgun (WGS) entry which is preliminary data.</text>
</comment>
<feature type="region of interest" description="Disordered" evidence="14">
    <location>
        <begin position="662"/>
        <end position="710"/>
    </location>
</feature>
<dbReference type="NCBIfam" id="TIGR00464">
    <property type="entry name" value="gltX_bact"/>
    <property type="match status" value="1"/>
</dbReference>
<dbReference type="InterPro" id="IPR000924">
    <property type="entry name" value="Glu/Gln-tRNA-synth"/>
</dbReference>
<dbReference type="GO" id="GO:0005739">
    <property type="term" value="C:mitochondrion"/>
    <property type="evidence" value="ECO:0007669"/>
    <property type="project" value="UniProtKB-SubCell"/>
</dbReference>
<keyword evidence="5 13" id="KW-0436">Ligase</keyword>
<evidence type="ECO:0000256" key="14">
    <source>
        <dbReference type="SAM" id="MobiDB-lite"/>
    </source>
</evidence>
<dbReference type="SUPFAM" id="SSF50249">
    <property type="entry name" value="Nucleic acid-binding proteins"/>
    <property type="match status" value="1"/>
</dbReference>
<dbReference type="SUPFAM" id="SSF48163">
    <property type="entry name" value="An anticodon-binding domain of class I aminoacyl-tRNA synthetases"/>
    <property type="match status" value="1"/>
</dbReference>
<dbReference type="InterPro" id="IPR001412">
    <property type="entry name" value="aa-tRNA-synth_I_CS"/>
</dbReference>
<feature type="compositionally biased region" description="Basic and acidic residues" evidence="14">
    <location>
        <begin position="664"/>
        <end position="676"/>
    </location>
</feature>
<feature type="signal peptide" evidence="15">
    <location>
        <begin position="1"/>
        <end position="22"/>
    </location>
</feature>
<comment type="similarity">
    <text evidence="2">Belongs to the class-I aminoacyl-tRNA synthetase family. Glutamate--tRNA ligase type 1 subfamily.</text>
</comment>
<dbReference type="EC" id="6.1.1.17" evidence="3"/>
<dbReference type="InterPro" id="IPR008925">
    <property type="entry name" value="aa_tRNA-synth_I_cd-bd_sf"/>
</dbReference>
<dbReference type="GO" id="GO:0006424">
    <property type="term" value="P:glutamyl-tRNA aminoacylation"/>
    <property type="evidence" value="ECO:0007669"/>
    <property type="project" value="InterPro"/>
</dbReference>
<evidence type="ECO:0000256" key="13">
    <source>
        <dbReference type="RuleBase" id="RU363037"/>
    </source>
</evidence>
<dbReference type="Gene3D" id="3.40.50.620">
    <property type="entry name" value="HUPs"/>
    <property type="match status" value="1"/>
</dbReference>
<evidence type="ECO:0000256" key="8">
    <source>
        <dbReference type="ARBA" id="ARBA00022884"/>
    </source>
</evidence>
<dbReference type="PROSITE" id="PS00178">
    <property type="entry name" value="AA_TRNA_LIGASE_I"/>
    <property type="match status" value="1"/>
</dbReference>
<feature type="chain" id="PRO_5042258075" description="glutamate--tRNA ligase" evidence="15">
    <location>
        <begin position="23"/>
        <end position="876"/>
    </location>
</feature>
<organism evidence="17 18">
    <name type="scientific">Cylindrotheca closterium</name>
    <dbReference type="NCBI Taxonomy" id="2856"/>
    <lineage>
        <taxon>Eukaryota</taxon>
        <taxon>Sar</taxon>
        <taxon>Stramenopiles</taxon>
        <taxon>Ochrophyta</taxon>
        <taxon>Bacillariophyta</taxon>
        <taxon>Bacillariophyceae</taxon>
        <taxon>Bacillariophycidae</taxon>
        <taxon>Bacillariales</taxon>
        <taxon>Bacillariaceae</taxon>
        <taxon>Cylindrotheca</taxon>
    </lineage>
</organism>
<evidence type="ECO:0000256" key="12">
    <source>
        <dbReference type="PROSITE-ProRule" id="PRU00209"/>
    </source>
</evidence>
<keyword evidence="10 13" id="KW-0030">Aminoacyl-tRNA synthetase</keyword>
<evidence type="ECO:0000256" key="7">
    <source>
        <dbReference type="ARBA" id="ARBA00022840"/>
    </source>
</evidence>
<accession>A0AAD2FGU8</accession>
<dbReference type="Pfam" id="PF01588">
    <property type="entry name" value="tRNA_bind"/>
    <property type="match status" value="1"/>
</dbReference>
<evidence type="ECO:0000313" key="18">
    <source>
        <dbReference type="Proteomes" id="UP001295423"/>
    </source>
</evidence>
<dbReference type="Gene3D" id="1.10.10.350">
    <property type="match status" value="1"/>
</dbReference>
<keyword evidence="7 13" id="KW-0067">ATP-binding</keyword>
<evidence type="ECO:0000313" key="17">
    <source>
        <dbReference type="EMBL" id="CAJ1930749.1"/>
    </source>
</evidence>
<keyword evidence="18" id="KW-1185">Reference proteome</keyword>
<dbReference type="InterPro" id="IPR033910">
    <property type="entry name" value="GluRS_core"/>
</dbReference>
<dbReference type="EMBL" id="CAKOGP040000113">
    <property type="protein sequence ID" value="CAJ1930749.1"/>
    <property type="molecule type" value="Genomic_DNA"/>
</dbReference>
<proteinExistence type="inferred from homology"/>
<protein>
    <recommendedName>
        <fullName evidence="3">glutamate--tRNA ligase</fullName>
        <ecNumber evidence="3">6.1.1.17</ecNumber>
    </recommendedName>
    <alternativeName>
        <fullName evidence="11">Glutamyl-tRNA synthetase</fullName>
    </alternativeName>
</protein>
<keyword evidence="9 13" id="KW-0648">Protein biosynthesis</keyword>
<dbReference type="PROSITE" id="PS51257">
    <property type="entry name" value="PROKAR_LIPOPROTEIN"/>
    <property type="match status" value="1"/>
</dbReference>
<dbReference type="InterPro" id="IPR014729">
    <property type="entry name" value="Rossmann-like_a/b/a_fold"/>
</dbReference>
<keyword evidence="15" id="KW-0732">Signal</keyword>
<evidence type="ECO:0000256" key="4">
    <source>
        <dbReference type="ARBA" id="ARBA00022555"/>
    </source>
</evidence>
<feature type="compositionally biased region" description="Low complexity" evidence="14">
    <location>
        <begin position="683"/>
        <end position="694"/>
    </location>
</feature>
<dbReference type="GO" id="GO:0005524">
    <property type="term" value="F:ATP binding"/>
    <property type="evidence" value="ECO:0007669"/>
    <property type="project" value="UniProtKB-KW"/>
</dbReference>
<evidence type="ECO:0000256" key="15">
    <source>
        <dbReference type="SAM" id="SignalP"/>
    </source>
</evidence>
<dbReference type="GO" id="GO:0008270">
    <property type="term" value="F:zinc ion binding"/>
    <property type="evidence" value="ECO:0007669"/>
    <property type="project" value="InterPro"/>
</dbReference>
<evidence type="ECO:0000256" key="1">
    <source>
        <dbReference type="ARBA" id="ARBA00004173"/>
    </source>
</evidence>
<reference evidence="17" key="1">
    <citation type="submission" date="2023-08" db="EMBL/GenBank/DDBJ databases">
        <authorList>
            <person name="Audoor S."/>
            <person name="Bilcke G."/>
        </authorList>
    </citation>
    <scope>NUCLEOTIDE SEQUENCE</scope>
</reference>
<dbReference type="PANTHER" id="PTHR43311:SF2">
    <property type="entry name" value="GLUTAMATE--TRNA LIGASE, MITOCHONDRIAL-RELATED"/>
    <property type="match status" value="1"/>
</dbReference>
<name>A0AAD2FGU8_9STRA</name>